<dbReference type="NCBIfam" id="TIGR00372">
    <property type="entry name" value="cas4"/>
    <property type="match status" value="1"/>
</dbReference>
<evidence type="ECO:0000256" key="8">
    <source>
        <dbReference type="ARBA" id="ARBA00022839"/>
    </source>
</evidence>
<feature type="domain" description="DUF83" evidence="14">
    <location>
        <begin position="11"/>
        <end position="189"/>
    </location>
</feature>
<reference evidence="15" key="1">
    <citation type="journal article" date="2024" name="Syst. Appl. Microbiol.">
        <title>First single-strain enrichments of Electrothrix cable bacteria, description of E. aestuarii sp. nov. and E. rattekaaiensis sp. nov., and proposal of a cable bacteria taxonomy following the rules of the SeqCode.</title>
        <authorList>
            <person name="Plum-Jensen L.E."/>
            <person name="Schramm A."/>
            <person name="Marshall I.P.G."/>
        </authorList>
    </citation>
    <scope>NUCLEOTIDE SEQUENCE</scope>
    <source>
        <strain evidence="15">Rat1</strain>
    </source>
</reference>
<accession>A0AAU8LVI1</accession>
<organism evidence="15">
    <name type="scientific">Candidatus Electrothrix aestuarii</name>
    <dbReference type="NCBI Taxonomy" id="3062594"/>
    <lineage>
        <taxon>Bacteria</taxon>
        <taxon>Pseudomonadati</taxon>
        <taxon>Thermodesulfobacteriota</taxon>
        <taxon>Desulfobulbia</taxon>
        <taxon>Desulfobulbales</taxon>
        <taxon>Desulfobulbaceae</taxon>
        <taxon>Candidatus Electrothrix</taxon>
    </lineage>
</organism>
<dbReference type="GO" id="GO:0004527">
    <property type="term" value="F:exonuclease activity"/>
    <property type="evidence" value="ECO:0007669"/>
    <property type="project" value="UniProtKB-KW"/>
</dbReference>
<evidence type="ECO:0000256" key="3">
    <source>
        <dbReference type="ARBA" id="ARBA00012768"/>
    </source>
</evidence>
<reference evidence="15" key="2">
    <citation type="submission" date="2024-06" db="EMBL/GenBank/DDBJ databases">
        <authorList>
            <person name="Plum-Jensen L.E."/>
            <person name="Schramm A."/>
            <person name="Marshall I.P.G."/>
        </authorList>
    </citation>
    <scope>NUCLEOTIDE SEQUENCE</scope>
    <source>
        <strain evidence="15">Rat1</strain>
    </source>
</reference>
<dbReference type="InterPro" id="IPR011604">
    <property type="entry name" value="PDDEXK-like_dom_sf"/>
</dbReference>
<evidence type="ECO:0000256" key="12">
    <source>
        <dbReference type="ARBA" id="ARBA00023211"/>
    </source>
</evidence>
<name>A0AAU8LVI1_9BACT</name>
<keyword evidence="5 13" id="KW-0540">Nuclease</keyword>
<dbReference type="InterPro" id="IPR022765">
    <property type="entry name" value="Dna2/Cas4_DUF83"/>
</dbReference>
<gene>
    <name evidence="15" type="primary">cas4</name>
    <name evidence="15" type="ORF">Q3M24_23420</name>
</gene>
<comment type="function">
    <text evidence="13">CRISPR (clustered regularly interspaced short palindromic repeat) is an adaptive immune system that provides protection against mobile genetic elements (viruses, transposable elements and conjugative plasmids). CRISPR clusters contain sequences complementary to antecedent mobile elements and target invading nucleic acids. CRISPR clusters are transcribed and processed into CRISPR RNA (crRNA).</text>
</comment>
<evidence type="ECO:0000256" key="6">
    <source>
        <dbReference type="ARBA" id="ARBA00022723"/>
    </source>
</evidence>
<evidence type="ECO:0000256" key="11">
    <source>
        <dbReference type="ARBA" id="ARBA00023118"/>
    </source>
</evidence>
<evidence type="ECO:0000256" key="1">
    <source>
        <dbReference type="ARBA" id="ARBA00001966"/>
    </source>
</evidence>
<keyword evidence="12 13" id="KW-0464">Manganese</keyword>
<dbReference type="InterPro" id="IPR013343">
    <property type="entry name" value="CRISPR-assoc_prot_Cas4"/>
</dbReference>
<keyword evidence="7 13" id="KW-0378">Hydrolase</keyword>
<evidence type="ECO:0000256" key="4">
    <source>
        <dbReference type="ARBA" id="ARBA00020049"/>
    </source>
</evidence>
<dbReference type="GO" id="GO:0051536">
    <property type="term" value="F:iron-sulfur cluster binding"/>
    <property type="evidence" value="ECO:0007669"/>
    <property type="project" value="UniProtKB-KW"/>
</dbReference>
<evidence type="ECO:0000256" key="2">
    <source>
        <dbReference type="ARBA" id="ARBA00009189"/>
    </source>
</evidence>
<keyword evidence="6 13" id="KW-0479">Metal-binding</keyword>
<comment type="similarity">
    <text evidence="2 13">Belongs to the CRISPR-associated exonuclease Cas4 family.</text>
</comment>
<dbReference type="AlphaFoldDB" id="A0AAU8LVI1"/>
<dbReference type="PANTHER" id="PTHR36531:SF6">
    <property type="entry name" value="DNA REPLICATION ATP-DEPENDENT HELICASE_NUCLEASE DNA2"/>
    <property type="match status" value="1"/>
</dbReference>
<evidence type="ECO:0000259" key="14">
    <source>
        <dbReference type="Pfam" id="PF01930"/>
    </source>
</evidence>
<evidence type="ECO:0000256" key="5">
    <source>
        <dbReference type="ARBA" id="ARBA00022722"/>
    </source>
</evidence>
<dbReference type="PANTHER" id="PTHR36531">
    <property type="entry name" value="CRISPR-ASSOCIATED EXONUCLEASE CAS4"/>
    <property type="match status" value="1"/>
</dbReference>
<evidence type="ECO:0000256" key="9">
    <source>
        <dbReference type="ARBA" id="ARBA00023004"/>
    </source>
</evidence>
<comment type="cofactor">
    <cofactor evidence="1">
        <name>[4Fe-4S] cluster</name>
        <dbReference type="ChEBI" id="CHEBI:49883"/>
    </cofactor>
</comment>
<dbReference type="KEGG" id="eaj:Q3M24_23420"/>
<dbReference type="Pfam" id="PF01930">
    <property type="entry name" value="Cas_Cas4"/>
    <property type="match status" value="1"/>
</dbReference>
<keyword evidence="11 13" id="KW-0051">Antiviral defense</keyword>
<dbReference type="EMBL" id="CP159373">
    <property type="protein sequence ID" value="XCN73181.1"/>
    <property type="molecule type" value="Genomic_DNA"/>
</dbReference>
<protein>
    <recommendedName>
        <fullName evidence="4 13">CRISPR-associated exonuclease Cas4</fullName>
        <ecNumber evidence="3 13">3.1.12.1</ecNumber>
    </recommendedName>
</protein>
<evidence type="ECO:0000313" key="15">
    <source>
        <dbReference type="EMBL" id="XCN73181.1"/>
    </source>
</evidence>
<comment type="cofactor">
    <cofactor evidence="13">
        <name>Mg(2+)</name>
        <dbReference type="ChEBI" id="CHEBI:18420"/>
    </cofactor>
    <cofactor evidence="13">
        <name>Mn(2+)</name>
        <dbReference type="ChEBI" id="CHEBI:29035"/>
    </cofactor>
    <text evidence="13">Mg(2+) or Mn(2+) required for ssDNA cleavage activity.</text>
</comment>
<evidence type="ECO:0000256" key="7">
    <source>
        <dbReference type="ARBA" id="ARBA00022801"/>
    </source>
</evidence>
<keyword evidence="8 13" id="KW-0269">Exonuclease</keyword>
<comment type="cofactor">
    <cofactor evidence="13">
        <name>iron-sulfur cluster</name>
        <dbReference type="ChEBI" id="CHEBI:30408"/>
    </cofactor>
</comment>
<dbReference type="GO" id="GO:0046872">
    <property type="term" value="F:metal ion binding"/>
    <property type="evidence" value="ECO:0007669"/>
    <property type="project" value="UniProtKB-KW"/>
</dbReference>
<dbReference type="EC" id="3.1.12.1" evidence="3 13"/>
<evidence type="ECO:0000256" key="13">
    <source>
        <dbReference type="RuleBase" id="RU365022"/>
    </source>
</evidence>
<dbReference type="InterPro" id="IPR051827">
    <property type="entry name" value="Cas4_exonuclease"/>
</dbReference>
<dbReference type="CDD" id="cd09637">
    <property type="entry name" value="Cas4_I-A_I-B_I-C_I-D_II-B"/>
    <property type="match status" value="1"/>
</dbReference>
<evidence type="ECO:0000256" key="10">
    <source>
        <dbReference type="ARBA" id="ARBA00023014"/>
    </source>
</evidence>
<keyword evidence="10 13" id="KW-0411">Iron-sulfur</keyword>
<dbReference type="Gene3D" id="3.90.320.10">
    <property type="match status" value="1"/>
</dbReference>
<keyword evidence="9 13" id="KW-0408">Iron</keyword>
<sequence>MYTEDDLLMLSALQHLLFCPRQCALIHLEQAWTENRFTAEGRVLHERVHTAATDSRCTVRVEYDMPLRSLRLGLSGRADIVEMHQQEDSSWLPFPVEYKRGRPKKDDTDRVQLCAQALCLEEMLDCTVPEGALYYGQKNRRTPVQFDDRLRRVTEEAAGRLHELLSGTVTPAPEYSRRCESCSFIDTCLPRTAGKKNQVRNYMTRMTQS</sequence>
<proteinExistence type="inferred from homology"/>
<dbReference type="GO" id="GO:0051607">
    <property type="term" value="P:defense response to virus"/>
    <property type="evidence" value="ECO:0007669"/>
    <property type="project" value="UniProtKB-KW"/>
</dbReference>